<evidence type="ECO:0000313" key="4">
    <source>
        <dbReference type="EMBL" id="GJF12973.1"/>
    </source>
</evidence>
<reference evidence="4 5" key="1">
    <citation type="submission" date="2021-08" db="EMBL/GenBank/DDBJ databases">
        <title>Draft genome sequence of Mycolicibacterium sp. NGTWS1702 strain.</title>
        <authorList>
            <person name="Matsumoto M."/>
            <person name="Tang B.C.C."/>
            <person name="Machida Y."/>
            <person name="Matoyama H."/>
            <person name="Kishihara T."/>
            <person name="Sato S."/>
            <person name="Kondo I."/>
            <person name="Sano M."/>
            <person name="Kato G."/>
        </authorList>
    </citation>
    <scope>NUCLEOTIDE SEQUENCE [LARGE SCALE GENOMIC DNA]</scope>
    <source>
        <strain evidence="4 5">NGTWSNA01</strain>
    </source>
</reference>
<dbReference type="InterPro" id="IPR000383">
    <property type="entry name" value="Xaa-Pro-like_dom"/>
</dbReference>
<comment type="caution">
    <text evidence="4">The sequence shown here is derived from an EMBL/GenBank/DDBJ whole genome shotgun (WGS) entry which is preliminary data.</text>
</comment>
<evidence type="ECO:0000256" key="1">
    <source>
        <dbReference type="ARBA" id="ARBA00022801"/>
    </source>
</evidence>
<accession>A0ABQ4V845</accession>
<dbReference type="SMART" id="SM00939">
    <property type="entry name" value="PepX_C"/>
    <property type="match status" value="1"/>
</dbReference>
<feature type="compositionally biased region" description="Polar residues" evidence="2">
    <location>
        <begin position="101"/>
        <end position="110"/>
    </location>
</feature>
<dbReference type="EMBL" id="BPRH01001336">
    <property type="protein sequence ID" value="GJF12973.1"/>
    <property type="molecule type" value="Genomic_DNA"/>
</dbReference>
<feature type="region of interest" description="Disordered" evidence="2">
    <location>
        <begin position="121"/>
        <end position="140"/>
    </location>
</feature>
<dbReference type="Gene3D" id="3.40.50.1820">
    <property type="entry name" value="alpha/beta hydrolase"/>
    <property type="match status" value="1"/>
</dbReference>
<sequence>MGAARFVGRVGGLAVAFGIGTTVLTGYGVASADSPSTASSSSTSSQDSGSAGADSGGSSDKAPSGTRSNVASADSAGSNDGISDGISDEGDADEGTGPRRNLSSASTDTQFNDDDANADALASAAEDSTAGPGESSDSAIAPDDADALVAAVEDPTQTPAAESAAPAQAVSVVVSDAVGDRLDPPAGSDPVEPADSPLALALLAFTRREAAAANPTAAVTTESVVGNSLITNPSVTWEDGILRGTLDATSTAGLPLTYTLLTDPSLGGKINFLTSTFPNPSGPQASGNFAYLPYMTTLTDRTQNEKFRILVAETTPFDTFMKQIPIIGLFVDPVLRILYQVPILNQLLAPLIGDSQIVEFSENPYSLANGDPVAFTYLMPSFDGTPISVNYFPSVDVATGAATSAPTVFNGPDLAFPGNTNPDSVWEIVSLVPGLAPLRTGASPLPGGYDGGVGYNVITWDPRGEYDSGGFMQLDNPFFEGRDVSSIISWATSTDNPAQNQIETDLTGDPYIGMVGGSYGGGIQPVVAGTPDKRIDAIVPGIAWNTLNESLYPSDTFKTTIGSELLLALMATGARINSQIYGAVLKGALFGRINEAEQAVLSSAGPAMLASNITAPSLFIQGTVDILFELNAASVNAERMTIANPTTPVKMVWYCGGHGVCLDPVNPNQAGLNMDATLRWLDQYVAGTGTPAQDIPNFQWYDQTGQLYASDLRPYEPGFNNPESLSFEDVGGSLLLVPVLGGSGPSQSSGTLFEDAFALASGSKARNALNLDVALPVGTQIAGTPTLSFTYSGLGTSRAVYAQLVDNATGRVVGNVVTPVSVTLDGREHTLDIAMADIAYTAYDPSDSLTLQITSSATAYANLTAWGFINISDIDLDLPTVA</sequence>
<dbReference type="SUPFAM" id="SSF53474">
    <property type="entry name" value="alpha/beta-Hydrolases"/>
    <property type="match status" value="1"/>
</dbReference>
<evidence type="ECO:0000256" key="2">
    <source>
        <dbReference type="SAM" id="MobiDB-lite"/>
    </source>
</evidence>
<feature type="domain" description="Xaa-Pro dipeptidyl-peptidase C-terminal" evidence="3">
    <location>
        <begin position="678"/>
        <end position="882"/>
    </location>
</feature>
<keyword evidence="1" id="KW-0378">Hydrolase</keyword>
<dbReference type="Pfam" id="PF02129">
    <property type="entry name" value="Peptidase_S15"/>
    <property type="match status" value="1"/>
</dbReference>
<name>A0ABQ4V845_9MYCO</name>
<protein>
    <recommendedName>
        <fullName evidence="3">Xaa-Pro dipeptidyl-peptidase C-terminal domain-containing protein</fullName>
    </recommendedName>
</protein>
<dbReference type="InterPro" id="IPR029058">
    <property type="entry name" value="AB_hydrolase_fold"/>
</dbReference>
<dbReference type="InterPro" id="IPR013736">
    <property type="entry name" value="Xaa-Pro_dipept_C"/>
</dbReference>
<keyword evidence="5" id="KW-1185">Reference proteome</keyword>
<organism evidence="4 5">
    <name type="scientific">Mycolicibacterium cyprinidarum</name>
    <dbReference type="NCBI Taxonomy" id="2860311"/>
    <lineage>
        <taxon>Bacteria</taxon>
        <taxon>Bacillati</taxon>
        <taxon>Actinomycetota</taxon>
        <taxon>Actinomycetes</taxon>
        <taxon>Mycobacteriales</taxon>
        <taxon>Mycobacteriaceae</taxon>
        <taxon>Mycolicibacterium</taxon>
    </lineage>
</organism>
<dbReference type="Proteomes" id="UP001060504">
    <property type="component" value="Unassembled WGS sequence"/>
</dbReference>
<gene>
    <name evidence="4" type="ORF">NGTWS1702_12610</name>
</gene>
<evidence type="ECO:0000313" key="5">
    <source>
        <dbReference type="Proteomes" id="UP001060504"/>
    </source>
</evidence>
<feature type="region of interest" description="Disordered" evidence="2">
    <location>
        <begin position="28"/>
        <end position="114"/>
    </location>
</feature>
<feature type="compositionally biased region" description="Low complexity" evidence="2">
    <location>
        <begin position="30"/>
        <end position="85"/>
    </location>
</feature>
<proteinExistence type="predicted"/>
<evidence type="ECO:0000259" key="3">
    <source>
        <dbReference type="SMART" id="SM00939"/>
    </source>
</evidence>